<feature type="transmembrane region" description="Helical" evidence="1">
    <location>
        <begin position="310"/>
        <end position="331"/>
    </location>
</feature>
<keyword evidence="3" id="KW-1185">Reference proteome</keyword>
<name>A0ABD6B0T6_9EURY</name>
<organism evidence="2 3">
    <name type="scientific">Halomarina rubra</name>
    <dbReference type="NCBI Taxonomy" id="2071873"/>
    <lineage>
        <taxon>Archaea</taxon>
        <taxon>Methanobacteriati</taxon>
        <taxon>Methanobacteriota</taxon>
        <taxon>Stenosarchaea group</taxon>
        <taxon>Halobacteria</taxon>
        <taxon>Halobacteriales</taxon>
        <taxon>Natronomonadaceae</taxon>
        <taxon>Halomarina</taxon>
    </lineage>
</organism>
<evidence type="ECO:0000313" key="2">
    <source>
        <dbReference type="EMBL" id="MFD1515477.1"/>
    </source>
</evidence>
<protein>
    <recommendedName>
        <fullName evidence="4">PGF-CTERM sorting domain-containing protein</fullName>
    </recommendedName>
</protein>
<keyword evidence="1" id="KW-1133">Transmembrane helix</keyword>
<comment type="caution">
    <text evidence="2">The sequence shown here is derived from an EMBL/GenBank/DDBJ whole genome shotgun (WGS) entry which is preliminary data.</text>
</comment>
<sequence length="335" mass="35973">MSLSSFLKESNLNTEVSRKIMRLIGRFTIVLLVATGLITSSVAIGVEDTKGSLELSTEKEMVSEFGIQYKLYFNNDGHNLTIEATNPTSSRQYSGVSVTVDGATIRNTNHQLGSGETSNTTIKIQSALNALETSHEIRVSTYGAARSFTFTREIDATNSTTVPTPYIADTSVSSGSIDGEKSVVVNITVTNPSDQRYPTKLMVHTSGTDGSLYLPTADPGESTNVTVELLDDPDSVVVGEARLYAYDLNDSSGGIDQVGFEGRVNGTTSTWNESYTAIEGPWSEDAYRYENSSVDRPGFFERASDGNEVGGVPVVVPGVAFAALLGLAFLVRRAR</sequence>
<dbReference type="AlphaFoldDB" id="A0ABD6B0T6"/>
<accession>A0ABD6B0T6</accession>
<keyword evidence="1" id="KW-0812">Transmembrane</keyword>
<dbReference type="EMBL" id="JBHUDC010000008">
    <property type="protein sequence ID" value="MFD1515477.1"/>
    <property type="molecule type" value="Genomic_DNA"/>
</dbReference>
<evidence type="ECO:0000313" key="3">
    <source>
        <dbReference type="Proteomes" id="UP001597187"/>
    </source>
</evidence>
<proteinExistence type="predicted"/>
<reference evidence="2 3" key="1">
    <citation type="journal article" date="2019" name="Int. J. Syst. Evol. Microbiol.">
        <title>The Global Catalogue of Microorganisms (GCM) 10K type strain sequencing project: providing services to taxonomists for standard genome sequencing and annotation.</title>
        <authorList>
            <consortium name="The Broad Institute Genomics Platform"/>
            <consortium name="The Broad Institute Genome Sequencing Center for Infectious Disease"/>
            <person name="Wu L."/>
            <person name="Ma J."/>
        </authorList>
    </citation>
    <scope>NUCLEOTIDE SEQUENCE [LARGE SCALE GENOMIC DNA]</scope>
    <source>
        <strain evidence="2 3">CGMCC 1.12563</strain>
    </source>
</reference>
<dbReference type="RefSeq" id="WP_250875391.1">
    <property type="nucleotide sequence ID" value="NZ_JALXFV010000008.1"/>
</dbReference>
<keyword evidence="1" id="KW-0472">Membrane</keyword>
<evidence type="ECO:0008006" key="4">
    <source>
        <dbReference type="Google" id="ProtNLM"/>
    </source>
</evidence>
<dbReference type="Proteomes" id="UP001597187">
    <property type="component" value="Unassembled WGS sequence"/>
</dbReference>
<evidence type="ECO:0000256" key="1">
    <source>
        <dbReference type="SAM" id="Phobius"/>
    </source>
</evidence>
<gene>
    <name evidence="2" type="ORF">ACFSBT_19535</name>
</gene>